<comment type="caution">
    <text evidence="1">The sequence shown here is derived from an EMBL/GenBank/DDBJ whole genome shotgun (WGS) entry which is preliminary data.</text>
</comment>
<organism evidence="1">
    <name type="scientific">marine sediment metagenome</name>
    <dbReference type="NCBI Taxonomy" id="412755"/>
    <lineage>
        <taxon>unclassified sequences</taxon>
        <taxon>metagenomes</taxon>
        <taxon>ecological metagenomes</taxon>
    </lineage>
</organism>
<name>X1MH49_9ZZZZ</name>
<accession>X1MH49</accession>
<evidence type="ECO:0008006" key="2">
    <source>
        <dbReference type="Google" id="ProtNLM"/>
    </source>
</evidence>
<feature type="non-terminal residue" evidence="1">
    <location>
        <position position="1"/>
    </location>
</feature>
<proteinExistence type="predicted"/>
<dbReference type="EMBL" id="BARV01008236">
    <property type="protein sequence ID" value="GAI17416.1"/>
    <property type="molecule type" value="Genomic_DNA"/>
</dbReference>
<feature type="non-terminal residue" evidence="1">
    <location>
        <position position="361"/>
    </location>
</feature>
<gene>
    <name evidence="1" type="ORF">S06H3_16622</name>
</gene>
<evidence type="ECO:0000313" key="1">
    <source>
        <dbReference type="EMBL" id="GAI17416.1"/>
    </source>
</evidence>
<reference evidence="1" key="1">
    <citation type="journal article" date="2014" name="Front. Microbiol.">
        <title>High frequency of phylogenetically diverse reductive dehalogenase-homologous genes in deep subseafloor sedimentary metagenomes.</title>
        <authorList>
            <person name="Kawai M."/>
            <person name="Futagami T."/>
            <person name="Toyoda A."/>
            <person name="Takaki Y."/>
            <person name="Nishi S."/>
            <person name="Hori S."/>
            <person name="Arai W."/>
            <person name="Tsubouchi T."/>
            <person name="Morono Y."/>
            <person name="Uchiyama I."/>
            <person name="Ito T."/>
            <person name="Fujiyama A."/>
            <person name="Inagaki F."/>
            <person name="Takami H."/>
        </authorList>
    </citation>
    <scope>NUCLEOTIDE SEQUENCE</scope>
    <source>
        <strain evidence="1">Expedition CK06-06</strain>
    </source>
</reference>
<protein>
    <recommendedName>
        <fullName evidence="2">Bacterial Ig-like domain-containing protein</fullName>
    </recommendedName>
</protein>
<sequence>AFEYISPYIIESVTIDPNNSYAKVGDSVTITVTEAQRIGGLTSTPAIINGKQISLVDQGDGTYVGIYTVAEGDNDSTNVEARNIRLLGVNGVSSLAYSSDSELNIDAHTPSISSVTLTPDSGWLKTGDSVFITVTAENNETGLIPSNAIINEKPISLSDQGNGTYTGVYIVQTTDAQGVNLLAANIYLADVAGNVTGYTSSPRSSLKVDTYAPTISSATINPNAGTISVGDSVAITVTAGDNESGLIVSDARINGKFVSLTSQGDGTYTGKYFVEASDEEGINIEASGIILTDAAGNVSEPSSSTGSTLRVEIPQVLVIASVTISPNSGYLKIGDQVNITVTAKDNVTGLTPSDASINGKA</sequence>
<dbReference type="AlphaFoldDB" id="X1MH49"/>